<reference evidence="4" key="1">
    <citation type="journal article" date="2022" name="Front. Genet.">
        <title>Chromosome-Scale Assembly of the Dendrobium nobile Genome Provides Insights Into the Molecular Mechanism of the Biosynthesis of the Medicinal Active Ingredient of Dendrobium.</title>
        <authorList>
            <person name="Xu Q."/>
            <person name="Niu S.-C."/>
            <person name="Li K.-L."/>
            <person name="Zheng P.-J."/>
            <person name="Zhang X.-J."/>
            <person name="Jia Y."/>
            <person name="Liu Y."/>
            <person name="Niu Y.-X."/>
            <person name="Yu L.-H."/>
            <person name="Chen D.-F."/>
            <person name="Zhang G.-Q."/>
        </authorList>
    </citation>
    <scope>NUCLEOTIDE SEQUENCE</scope>
    <source>
        <tissue evidence="4">Leaf</tissue>
    </source>
</reference>
<feature type="region of interest" description="Disordered" evidence="3">
    <location>
        <begin position="47"/>
        <end position="73"/>
    </location>
</feature>
<protein>
    <submittedName>
        <fullName evidence="4">Uncharacterized protein</fullName>
    </submittedName>
</protein>
<evidence type="ECO:0000313" key="5">
    <source>
        <dbReference type="Proteomes" id="UP000829196"/>
    </source>
</evidence>
<dbReference type="Proteomes" id="UP000829196">
    <property type="component" value="Unassembled WGS sequence"/>
</dbReference>
<dbReference type="GO" id="GO:0006950">
    <property type="term" value="P:response to stress"/>
    <property type="evidence" value="ECO:0007669"/>
    <property type="project" value="UniProtKB-ARBA"/>
</dbReference>
<accession>A0A8T3AEP1</accession>
<keyword evidence="2" id="KW-0539">Nucleus</keyword>
<dbReference type="InterPro" id="IPR051992">
    <property type="entry name" value="OxStress_Response_Reg"/>
</dbReference>
<feature type="region of interest" description="Disordered" evidence="3">
    <location>
        <begin position="145"/>
        <end position="170"/>
    </location>
</feature>
<evidence type="ECO:0000256" key="3">
    <source>
        <dbReference type="SAM" id="MobiDB-lite"/>
    </source>
</evidence>
<sequence>MIGRTSIALEKEEGIGSGPRCVRTIPCFPACESPVAIGEVTASVSRSSSIGRNSDCSLAGGEEGGEAEVQSSYKGPLETMDALEDSLPIRRGISNFYCGKSKSFAVLSDAMGKLSSAKELGKPENPYSRKRKKLLSLTSRWEVGECDRSSGGAKKRQANSSSRIEGAHWASPLVEETDRNSFPVRSFSLMDLEGMESLSSSSSSLSSLGFEEQKIFS</sequence>
<evidence type="ECO:0000313" key="4">
    <source>
        <dbReference type="EMBL" id="KAI0494541.1"/>
    </source>
</evidence>
<gene>
    <name evidence="4" type="ORF">KFK09_024679</name>
</gene>
<keyword evidence="5" id="KW-1185">Reference proteome</keyword>
<dbReference type="EMBL" id="JAGYWB010000017">
    <property type="protein sequence ID" value="KAI0494541.1"/>
    <property type="molecule type" value="Genomic_DNA"/>
</dbReference>
<dbReference type="PANTHER" id="PTHR33172:SF96">
    <property type="entry name" value="PROTEIN OXIDATIVE STRESS 3 LIKE 3"/>
    <property type="match status" value="1"/>
</dbReference>
<dbReference type="PANTHER" id="PTHR33172">
    <property type="entry name" value="OS08G0516900 PROTEIN"/>
    <property type="match status" value="1"/>
</dbReference>
<dbReference type="OrthoDB" id="691484at2759"/>
<feature type="compositionally biased region" description="Low complexity" evidence="3">
    <location>
        <begin position="47"/>
        <end position="60"/>
    </location>
</feature>
<dbReference type="AlphaFoldDB" id="A0A8T3AEP1"/>
<evidence type="ECO:0000256" key="2">
    <source>
        <dbReference type="ARBA" id="ARBA00023242"/>
    </source>
</evidence>
<organism evidence="4 5">
    <name type="scientific">Dendrobium nobile</name>
    <name type="common">Orchid</name>
    <dbReference type="NCBI Taxonomy" id="94219"/>
    <lineage>
        <taxon>Eukaryota</taxon>
        <taxon>Viridiplantae</taxon>
        <taxon>Streptophyta</taxon>
        <taxon>Embryophyta</taxon>
        <taxon>Tracheophyta</taxon>
        <taxon>Spermatophyta</taxon>
        <taxon>Magnoliopsida</taxon>
        <taxon>Liliopsida</taxon>
        <taxon>Asparagales</taxon>
        <taxon>Orchidaceae</taxon>
        <taxon>Epidendroideae</taxon>
        <taxon>Malaxideae</taxon>
        <taxon>Dendrobiinae</taxon>
        <taxon>Dendrobium</taxon>
    </lineage>
</organism>
<comment type="caution">
    <text evidence="4">The sequence shown here is derived from an EMBL/GenBank/DDBJ whole genome shotgun (WGS) entry which is preliminary data.</text>
</comment>
<comment type="subcellular location">
    <subcellularLocation>
        <location evidence="1">Nucleus</location>
    </subcellularLocation>
</comment>
<name>A0A8T3AEP1_DENNO</name>
<proteinExistence type="predicted"/>
<dbReference type="GO" id="GO:0005634">
    <property type="term" value="C:nucleus"/>
    <property type="evidence" value="ECO:0007669"/>
    <property type="project" value="UniProtKB-SubCell"/>
</dbReference>
<evidence type="ECO:0000256" key="1">
    <source>
        <dbReference type="ARBA" id="ARBA00004123"/>
    </source>
</evidence>